<dbReference type="EMBL" id="BSYO01000039">
    <property type="protein sequence ID" value="GMH31059.1"/>
    <property type="molecule type" value="Genomic_DNA"/>
</dbReference>
<sequence length="114" mass="13133">MPQLIHLQLIRNNLMNTGLEVILNGCLLLESPDLRACIHVHLAGSLGKGSSEQIKTLQRPFDATDDCKFVAIRAYETDYDNYYHGHNGSHFLSNDDDYYEFFDYLKLDAIFLYN</sequence>
<comment type="caution">
    <text evidence="1">The sequence shown here is derived from an EMBL/GenBank/DDBJ whole genome shotgun (WGS) entry which is preliminary data.</text>
</comment>
<protein>
    <submittedName>
        <fullName evidence="1">Uncharacterized protein</fullName>
    </submittedName>
</protein>
<name>A0AAD3TKW9_NEPGR</name>
<dbReference type="AlphaFoldDB" id="A0AAD3TKW9"/>
<dbReference type="Proteomes" id="UP001279734">
    <property type="component" value="Unassembled WGS sequence"/>
</dbReference>
<evidence type="ECO:0000313" key="1">
    <source>
        <dbReference type="EMBL" id="GMH31059.1"/>
    </source>
</evidence>
<evidence type="ECO:0000313" key="2">
    <source>
        <dbReference type="Proteomes" id="UP001279734"/>
    </source>
</evidence>
<organism evidence="1 2">
    <name type="scientific">Nepenthes gracilis</name>
    <name type="common">Slender pitcher plant</name>
    <dbReference type="NCBI Taxonomy" id="150966"/>
    <lineage>
        <taxon>Eukaryota</taxon>
        <taxon>Viridiplantae</taxon>
        <taxon>Streptophyta</taxon>
        <taxon>Embryophyta</taxon>
        <taxon>Tracheophyta</taxon>
        <taxon>Spermatophyta</taxon>
        <taxon>Magnoliopsida</taxon>
        <taxon>eudicotyledons</taxon>
        <taxon>Gunneridae</taxon>
        <taxon>Pentapetalae</taxon>
        <taxon>Caryophyllales</taxon>
        <taxon>Nepenthaceae</taxon>
        <taxon>Nepenthes</taxon>
    </lineage>
</organism>
<keyword evidence="2" id="KW-1185">Reference proteome</keyword>
<accession>A0AAD3TKW9</accession>
<reference evidence="1" key="1">
    <citation type="submission" date="2023-05" db="EMBL/GenBank/DDBJ databases">
        <title>Nepenthes gracilis genome sequencing.</title>
        <authorList>
            <person name="Fukushima K."/>
        </authorList>
    </citation>
    <scope>NUCLEOTIDE SEQUENCE</scope>
    <source>
        <strain evidence="1">SING2019-196</strain>
    </source>
</reference>
<gene>
    <name evidence="1" type="ORF">Nepgr_032902</name>
</gene>
<proteinExistence type="predicted"/>